<dbReference type="SUPFAM" id="SSF52540">
    <property type="entry name" value="P-loop containing nucleoside triphosphate hydrolases"/>
    <property type="match status" value="1"/>
</dbReference>
<dbReference type="Pfam" id="PF09037">
    <property type="entry name" value="Sulphotransf"/>
    <property type="match status" value="1"/>
</dbReference>
<dbReference type="InterPro" id="IPR027417">
    <property type="entry name" value="P-loop_NTPase"/>
</dbReference>
<dbReference type="InterPro" id="IPR024628">
    <property type="entry name" value="Sulfotransferase_Stf0_dom"/>
</dbReference>
<evidence type="ECO:0000313" key="3">
    <source>
        <dbReference type="Proteomes" id="UP000249590"/>
    </source>
</evidence>
<dbReference type="EMBL" id="QHHQ01000008">
    <property type="protein sequence ID" value="RAH97821.1"/>
    <property type="molecule type" value="Genomic_DNA"/>
</dbReference>
<proteinExistence type="predicted"/>
<organism evidence="2 3">
    <name type="scientific">Acuticoccus sediminis</name>
    <dbReference type="NCBI Taxonomy" id="2184697"/>
    <lineage>
        <taxon>Bacteria</taxon>
        <taxon>Pseudomonadati</taxon>
        <taxon>Pseudomonadota</taxon>
        <taxon>Alphaproteobacteria</taxon>
        <taxon>Hyphomicrobiales</taxon>
        <taxon>Amorphaceae</taxon>
        <taxon>Acuticoccus</taxon>
    </lineage>
</organism>
<evidence type="ECO:0000259" key="1">
    <source>
        <dbReference type="Pfam" id="PF09037"/>
    </source>
</evidence>
<reference evidence="2 3" key="1">
    <citation type="submission" date="2018-05" db="EMBL/GenBank/DDBJ databases">
        <title>Acuticoccus sediminis sp. nov., isolated from deep-sea sediment of Indian Ocean.</title>
        <authorList>
            <person name="Liu X."/>
            <person name="Lai Q."/>
            <person name="Du Y."/>
            <person name="Sun F."/>
            <person name="Zhang X."/>
            <person name="Wang S."/>
            <person name="Shao Z."/>
        </authorList>
    </citation>
    <scope>NUCLEOTIDE SEQUENCE [LARGE SCALE GENOMIC DNA]</scope>
    <source>
        <strain evidence="2 3">PTG4-2</strain>
    </source>
</reference>
<feature type="domain" description="Sulphotransferase Stf0" evidence="1">
    <location>
        <begin position="147"/>
        <end position="269"/>
    </location>
</feature>
<dbReference type="Proteomes" id="UP000249590">
    <property type="component" value="Unassembled WGS sequence"/>
</dbReference>
<evidence type="ECO:0000313" key="2">
    <source>
        <dbReference type="EMBL" id="RAH97821.1"/>
    </source>
</evidence>
<keyword evidence="3" id="KW-1185">Reference proteome</keyword>
<name>A0A8B2NKE7_9HYPH</name>
<comment type="caution">
    <text evidence="2">The sequence shown here is derived from an EMBL/GenBank/DDBJ whole genome shotgun (WGS) entry which is preliminary data.</text>
</comment>
<accession>A0A8B2NKE7</accession>
<protein>
    <recommendedName>
        <fullName evidence="1">Sulphotransferase Stf0 domain-containing protein</fullName>
    </recommendedName>
</protein>
<dbReference type="Gene3D" id="3.40.50.300">
    <property type="entry name" value="P-loop containing nucleotide triphosphate hydrolases"/>
    <property type="match status" value="1"/>
</dbReference>
<dbReference type="AlphaFoldDB" id="A0A8B2NKE7"/>
<gene>
    <name evidence="2" type="ORF">DLJ53_28725</name>
</gene>
<sequence>MALSERESLRHAAQSRNGRLMSTLQYLIREKLHSAPILKLFEGDVFYNGAPVFDVPLVVMLFCNRSGSNLAAQYLLNTGLVGGLQESTNHASVAFAKKKYNASSYGELFEAQARDVIDRGRWYGIKASPNQLAMLKKWGLLSLFPSVKILNSTRKDVVGQAVSLSIAMQTQKWTSQADVPDVEVGYDFQDITGHINRICTQAAASHMVAAALSTPMHELVYEDVVEDPIGAIRGAVRFMGFPDGDLDIGEPKIQKQADEKNDLFIKMYGEELLGRIVKSV</sequence>